<reference evidence="2 3" key="1">
    <citation type="submission" date="2019-10" db="EMBL/GenBank/DDBJ databases">
        <title>Whole genome shotgun sequence of Acrocarpospora macrocephala NBRC 16266.</title>
        <authorList>
            <person name="Ichikawa N."/>
            <person name="Kimura A."/>
            <person name="Kitahashi Y."/>
            <person name="Komaki H."/>
            <person name="Oguchi A."/>
        </authorList>
    </citation>
    <scope>NUCLEOTIDE SEQUENCE [LARGE SCALE GENOMIC DNA]</scope>
    <source>
        <strain evidence="2 3">NBRC 16266</strain>
    </source>
</reference>
<gene>
    <name evidence="2" type="ORF">Amac_093850</name>
</gene>
<feature type="transmembrane region" description="Helical" evidence="1">
    <location>
        <begin position="169"/>
        <end position="187"/>
    </location>
</feature>
<dbReference type="EMBL" id="BLAE01000084">
    <property type="protein sequence ID" value="GES15787.1"/>
    <property type="molecule type" value="Genomic_DNA"/>
</dbReference>
<dbReference type="Proteomes" id="UP000331127">
    <property type="component" value="Unassembled WGS sequence"/>
</dbReference>
<keyword evidence="1" id="KW-1133">Transmembrane helix</keyword>
<dbReference type="Pfam" id="PF06197">
    <property type="entry name" value="DUF998"/>
    <property type="match status" value="1"/>
</dbReference>
<accession>A0A5M3X222</accession>
<feature type="transmembrane region" description="Helical" evidence="1">
    <location>
        <begin position="83"/>
        <end position="101"/>
    </location>
</feature>
<protein>
    <recommendedName>
        <fullName evidence="4">DUF998 domain-containing protein</fullName>
    </recommendedName>
</protein>
<keyword evidence="3" id="KW-1185">Reference proteome</keyword>
<evidence type="ECO:0008006" key="4">
    <source>
        <dbReference type="Google" id="ProtNLM"/>
    </source>
</evidence>
<dbReference type="AlphaFoldDB" id="A0A5M3X222"/>
<name>A0A5M3X222_9ACTN</name>
<evidence type="ECO:0000313" key="3">
    <source>
        <dbReference type="Proteomes" id="UP000331127"/>
    </source>
</evidence>
<organism evidence="2 3">
    <name type="scientific">Acrocarpospora macrocephala</name>
    <dbReference type="NCBI Taxonomy" id="150177"/>
    <lineage>
        <taxon>Bacteria</taxon>
        <taxon>Bacillati</taxon>
        <taxon>Actinomycetota</taxon>
        <taxon>Actinomycetes</taxon>
        <taxon>Streptosporangiales</taxon>
        <taxon>Streptosporangiaceae</taxon>
        <taxon>Acrocarpospora</taxon>
    </lineage>
</organism>
<dbReference type="OrthoDB" id="4281143at2"/>
<evidence type="ECO:0000313" key="2">
    <source>
        <dbReference type="EMBL" id="GES15787.1"/>
    </source>
</evidence>
<feature type="transmembrane region" description="Helical" evidence="1">
    <location>
        <begin position="138"/>
        <end position="157"/>
    </location>
</feature>
<dbReference type="InterPro" id="IPR009339">
    <property type="entry name" value="DUF998"/>
</dbReference>
<evidence type="ECO:0000256" key="1">
    <source>
        <dbReference type="SAM" id="Phobius"/>
    </source>
</evidence>
<keyword evidence="1" id="KW-0472">Membrane</keyword>
<keyword evidence="1" id="KW-0812">Transmembrane</keyword>
<proteinExistence type="predicted"/>
<sequence>MVGQSRKHQTLNMVKRLAPLVACAGVVVALAALVPDQIDPVNMTISTALDHSWSTRLALAALGVAALALWAGMRAQRAPVGGWPERLIVVWGVGMIASPVLPEMVWQVLACTTLPVATAQLVGRFTDDKRWRVVARPVEWLALAAGLGVAALTYVALPGDGVMIGLVERVLLGVEVATLALLAARLVHLTWAHSLPNLTGPAFRNMSLTRSK</sequence>
<comment type="caution">
    <text evidence="2">The sequence shown here is derived from an EMBL/GenBank/DDBJ whole genome shotgun (WGS) entry which is preliminary data.</text>
</comment>
<feature type="transmembrane region" description="Helical" evidence="1">
    <location>
        <begin position="55"/>
        <end position="71"/>
    </location>
</feature>